<sequence>MNRVQLAVLVLCLSPACIVVASSTAPAPITSRAALARYLHDTQPGTSPLDDLSPGGRKRFLAQLDFGPHGLRGMSLEDPANELTRPQIVQLLALFGAQSHAVDGLTPAEQSRRNHERTQDAASRGCAVDTCGESMLERRYDEFVVQETVPSPSPAERSTWVERRYDRLFGDAQTPESLRLASHTDLRLLKRAAEAVVFHAPSPTHIAQLRMDLAEMHRRGMASDKDYARLHQALITGRDFDAANTLARHHPEMGIPVIPTFRRAASPPPGQPTALTVDARTGTMARQSFDLSAPLRIVVVASCHFSRDAARAIRADAQLRSLFAGNAIWLASQNEQLDAVSDWNREFPDQPIHIAWHDSEWSMLDSWAMPTFYLFRHGQLVTKFSGWKDVDTLKQSLREGGVLQ</sequence>
<feature type="chain" id="PRO_5044504679" description="Thioredoxin domain-containing protein" evidence="2">
    <location>
        <begin position="22"/>
        <end position="404"/>
    </location>
</feature>
<keyword evidence="2" id="KW-0732">Signal</keyword>
<accession>A0AB74UUP6</accession>
<dbReference type="EMBL" id="CP170721">
    <property type="protein sequence ID" value="XIA19067.1"/>
    <property type="molecule type" value="Genomic_DNA"/>
</dbReference>
<proteinExistence type="predicted"/>
<protein>
    <recommendedName>
        <fullName evidence="4">Thioredoxin domain-containing protein</fullName>
    </recommendedName>
</protein>
<evidence type="ECO:0000256" key="2">
    <source>
        <dbReference type="SAM" id="SignalP"/>
    </source>
</evidence>
<feature type="region of interest" description="Disordered" evidence="1">
    <location>
        <begin position="105"/>
        <end position="125"/>
    </location>
</feature>
<reference evidence="3" key="1">
    <citation type="submission" date="2024-10" db="EMBL/GenBank/DDBJ databases">
        <authorList>
            <person name="Lesea H.P."/>
            <person name="Kuehl J.V."/>
            <person name="Chandonia J.-M."/>
        </authorList>
    </citation>
    <scope>NUCLEOTIDE SEQUENCE</scope>
    <source>
        <strain evidence="3">FW102-FHT14D07</strain>
    </source>
</reference>
<name>A0AB74UUP6_9GAMM</name>
<evidence type="ECO:0000313" key="3">
    <source>
        <dbReference type="EMBL" id="XIA19067.1"/>
    </source>
</evidence>
<feature type="signal peptide" evidence="2">
    <location>
        <begin position="1"/>
        <end position="21"/>
    </location>
</feature>
<dbReference type="AlphaFoldDB" id="A0AB74UUP6"/>
<evidence type="ECO:0008006" key="4">
    <source>
        <dbReference type="Google" id="ProtNLM"/>
    </source>
</evidence>
<evidence type="ECO:0000256" key="1">
    <source>
        <dbReference type="SAM" id="MobiDB-lite"/>
    </source>
</evidence>
<organism evidence="3">
    <name type="scientific">Rhodanobacter sp. FW102-FHT14D07</name>
    <dbReference type="NCBI Taxonomy" id="3351462"/>
    <lineage>
        <taxon>Bacteria</taxon>
        <taxon>Pseudomonadati</taxon>
        <taxon>Pseudomonadota</taxon>
        <taxon>Gammaproteobacteria</taxon>
        <taxon>Lysobacterales</taxon>
        <taxon>Rhodanobacteraceae</taxon>
        <taxon>Rhodanobacter</taxon>
    </lineage>
</organism>
<dbReference type="InterPro" id="IPR036249">
    <property type="entry name" value="Thioredoxin-like_sf"/>
</dbReference>
<feature type="compositionally biased region" description="Basic and acidic residues" evidence="1">
    <location>
        <begin position="110"/>
        <end position="119"/>
    </location>
</feature>
<gene>
    <name evidence="3" type="ORF">ACFYG5_02670</name>
</gene>
<dbReference type="SUPFAM" id="SSF52833">
    <property type="entry name" value="Thioredoxin-like"/>
    <property type="match status" value="1"/>
</dbReference>
<dbReference type="RefSeq" id="WP_395119748.1">
    <property type="nucleotide sequence ID" value="NZ_CP170721.1"/>
</dbReference>